<name>A0A917UAC6_9ACTN</name>
<dbReference type="Pfam" id="PF09123">
    <property type="entry name" value="DUF1931"/>
    <property type="match status" value="1"/>
</dbReference>
<organism evidence="1 2">
    <name type="scientific">Dactylosporangium sucinum</name>
    <dbReference type="NCBI Taxonomy" id="1424081"/>
    <lineage>
        <taxon>Bacteria</taxon>
        <taxon>Bacillati</taxon>
        <taxon>Actinomycetota</taxon>
        <taxon>Actinomycetes</taxon>
        <taxon>Micromonosporales</taxon>
        <taxon>Micromonosporaceae</taxon>
        <taxon>Dactylosporangium</taxon>
    </lineage>
</organism>
<dbReference type="GO" id="GO:0046982">
    <property type="term" value="F:protein heterodimerization activity"/>
    <property type="evidence" value="ECO:0007669"/>
    <property type="project" value="InterPro"/>
</dbReference>
<evidence type="ECO:0008006" key="3">
    <source>
        <dbReference type="Google" id="ProtNLM"/>
    </source>
</evidence>
<dbReference type="CDD" id="cd22923">
    <property type="entry name" value="HFD_Aq328-like_rpt2"/>
    <property type="match status" value="1"/>
</dbReference>
<proteinExistence type="predicted"/>
<dbReference type="AlphaFoldDB" id="A0A917UAC6"/>
<evidence type="ECO:0000313" key="2">
    <source>
        <dbReference type="Proteomes" id="UP000642070"/>
    </source>
</evidence>
<evidence type="ECO:0000313" key="1">
    <source>
        <dbReference type="EMBL" id="GGM72731.1"/>
    </source>
</evidence>
<accession>A0A917UAC6</accession>
<dbReference type="Proteomes" id="UP000642070">
    <property type="component" value="Unassembled WGS sequence"/>
</dbReference>
<reference evidence="1" key="1">
    <citation type="journal article" date="2014" name="Int. J. Syst. Evol. Microbiol.">
        <title>Complete genome sequence of Corynebacterium casei LMG S-19264T (=DSM 44701T), isolated from a smear-ripened cheese.</title>
        <authorList>
            <consortium name="US DOE Joint Genome Institute (JGI-PGF)"/>
            <person name="Walter F."/>
            <person name="Albersmeier A."/>
            <person name="Kalinowski J."/>
            <person name="Ruckert C."/>
        </authorList>
    </citation>
    <scope>NUCLEOTIDE SEQUENCE</scope>
    <source>
        <strain evidence="1">JCM 19831</strain>
    </source>
</reference>
<gene>
    <name evidence="1" type="ORF">GCM10007977_088020</name>
</gene>
<dbReference type="Gene3D" id="1.10.20.10">
    <property type="entry name" value="Histone, subunit A"/>
    <property type="match status" value="1"/>
</dbReference>
<dbReference type="EMBL" id="BMPI01000065">
    <property type="protein sequence ID" value="GGM72731.1"/>
    <property type="molecule type" value="Genomic_DNA"/>
</dbReference>
<dbReference type="RefSeq" id="WP_190256033.1">
    <property type="nucleotide sequence ID" value="NZ_BMPI01000065.1"/>
</dbReference>
<dbReference type="CDD" id="cd22922">
    <property type="entry name" value="HFD_Aq328-like_rpt1"/>
    <property type="match status" value="1"/>
</dbReference>
<dbReference type="InterPro" id="IPR009072">
    <property type="entry name" value="Histone-fold"/>
</dbReference>
<keyword evidence="2" id="KW-1185">Reference proteome</keyword>
<protein>
    <recommendedName>
        <fullName evidence="3">DUF1931 family protein</fullName>
    </recommendedName>
</protein>
<comment type="caution">
    <text evidence="1">The sequence shown here is derived from an EMBL/GenBank/DDBJ whole genome shotgun (WGS) entry which is preliminary data.</text>
</comment>
<reference evidence="1" key="2">
    <citation type="submission" date="2020-09" db="EMBL/GenBank/DDBJ databases">
        <authorList>
            <person name="Sun Q."/>
            <person name="Ohkuma M."/>
        </authorList>
    </citation>
    <scope>NUCLEOTIDE SEQUENCE</scope>
    <source>
        <strain evidence="1">JCM 19831</strain>
    </source>
</reference>
<sequence length="149" mass="16895">MPVLAIDRFERFFRAAASLDLDKNDLKRYSDFVEQKVYDLLLIAQATAKANGRDVIAPHDLPVTKGLQERIHEFRNLDEEIELRPILDALTPRPPLDLALGDETERRLPGIVGGLSVALARTFKIMDPELKNPQTAHWEGALRIFNLLL</sequence>
<dbReference type="InterPro" id="IPR015207">
    <property type="entry name" value="DUF1931"/>
</dbReference>
<dbReference type="SUPFAM" id="SSF47113">
    <property type="entry name" value="Histone-fold"/>
    <property type="match status" value="1"/>
</dbReference>